<evidence type="ECO:0000313" key="2">
    <source>
        <dbReference type="EMBL" id="MDH2393806.1"/>
    </source>
</evidence>
<dbReference type="SMART" id="SM00710">
    <property type="entry name" value="PbH1"/>
    <property type="match status" value="6"/>
</dbReference>
<dbReference type="SUPFAM" id="SSF51126">
    <property type="entry name" value="Pectin lyase-like"/>
    <property type="match status" value="1"/>
</dbReference>
<dbReference type="InterPro" id="IPR039448">
    <property type="entry name" value="Beta_helix"/>
</dbReference>
<dbReference type="Proteomes" id="UP001223144">
    <property type="component" value="Unassembled WGS sequence"/>
</dbReference>
<evidence type="ECO:0000259" key="1">
    <source>
        <dbReference type="PROSITE" id="PS50022"/>
    </source>
</evidence>
<feature type="domain" description="F5/8 type C" evidence="1">
    <location>
        <begin position="564"/>
        <end position="640"/>
    </location>
</feature>
<dbReference type="InterPro" id="IPR008979">
    <property type="entry name" value="Galactose-bd-like_sf"/>
</dbReference>
<protein>
    <submittedName>
        <fullName evidence="2">Right-handed parallel beta-helix repeat-containing protein</fullName>
    </submittedName>
</protein>
<gene>
    <name evidence="2" type="ORF">QCN29_34625</name>
</gene>
<dbReference type="InterPro" id="IPR006626">
    <property type="entry name" value="PbH1"/>
</dbReference>
<name>A0ABT6HYK7_9ACTN</name>
<dbReference type="RefSeq" id="WP_279933155.1">
    <property type="nucleotide sequence ID" value="NZ_JARWBG010000085.1"/>
</dbReference>
<proteinExistence type="predicted"/>
<dbReference type="InterPro" id="IPR000421">
    <property type="entry name" value="FA58C"/>
</dbReference>
<dbReference type="SUPFAM" id="SSF49785">
    <property type="entry name" value="Galactose-binding domain-like"/>
    <property type="match status" value="1"/>
</dbReference>
<keyword evidence="3" id="KW-1185">Reference proteome</keyword>
<dbReference type="PANTHER" id="PTHR36453:SF1">
    <property type="entry name" value="RIGHT HANDED BETA HELIX DOMAIN-CONTAINING PROTEIN"/>
    <property type="match status" value="1"/>
</dbReference>
<dbReference type="EMBL" id="JARWBG010000085">
    <property type="protein sequence ID" value="MDH2393806.1"/>
    <property type="molecule type" value="Genomic_DNA"/>
</dbReference>
<dbReference type="Gene3D" id="2.60.120.260">
    <property type="entry name" value="Galactose-binding domain-like"/>
    <property type="match status" value="1"/>
</dbReference>
<dbReference type="Pfam" id="PF13229">
    <property type="entry name" value="Beta_helix"/>
    <property type="match status" value="1"/>
</dbReference>
<comment type="caution">
    <text evidence="2">The sequence shown here is derived from an EMBL/GenBank/DDBJ whole genome shotgun (WGS) entry which is preliminary data.</text>
</comment>
<reference evidence="2 3" key="1">
    <citation type="submission" date="2023-04" db="EMBL/GenBank/DDBJ databases">
        <title>Streptomyces chengmaiensis sp. nov. isolated from the stem of mangrove plant in Hainan.</title>
        <authorList>
            <person name="Huang X."/>
            <person name="Zhou S."/>
            <person name="Chu X."/>
            <person name="Xie Y."/>
            <person name="Lin Y."/>
        </authorList>
    </citation>
    <scope>NUCLEOTIDE SEQUENCE [LARGE SCALE GENOMIC DNA]</scope>
    <source>
        <strain evidence="2 3">HNM0663</strain>
    </source>
</reference>
<sequence>MTGDIIVNLLGGTYELKTTFQLTAQDSGTNGFEVIYQRDPGATTPPILSGGKKITGFNVFDSNKKIYRAKVVVDDPTTSADDNIYDLPALGTRQLYVNGVRATRARGGAPDKAISADFKDTNGNVIGYTLPTDSEIYKNMASWGNVGDIEVVADSGNWKRPRYSVASIDGTKMTMDAEGWDLGGFHYPARNVAWIENAYELLDTPGEWYLDGRYDWLYYIPQNDQEISTATFTVGRTVKLVDGAGTTTAPLHNVQFDGLTFSYDNWVEPNSEGGYPDFQGGAIFRYSPNGDDWDDRNYQTPAGVSFSLATNIVVKNSTFTHMANAGLAFGRGSQNNIIDHNTFTDISGNGINLGGILKADHHPTDPVNIVKNNVISNNTLTRVGAEYRDNPAIFVGYAQGTDVQHNTMHDLPYTGISMGWGWGYIDTMGTPVAKANVVRGNLIYDFMKTVPDGGAIYTLGSQAGSYIVNNYSYGNKNVFGYLYRDNGTAGFYDTNNVISNQDSPINVWYRTNVGNNPAYFDAHDNRADGNYFSSGMQNAGAGGSNVVSANTLVDNFAWPEGAQEVIDNAGVNGTHIPVATASSSYSASYNAAKAVDGDAGSRWAQASGAADPSWLKVDLGDQYQISSVNTSAYLLTGLGV</sequence>
<dbReference type="Gene3D" id="2.160.20.10">
    <property type="entry name" value="Single-stranded right-handed beta-helix, Pectin lyase-like"/>
    <property type="match status" value="1"/>
</dbReference>
<dbReference type="Pfam" id="PF00754">
    <property type="entry name" value="F5_F8_type_C"/>
    <property type="match status" value="1"/>
</dbReference>
<dbReference type="PROSITE" id="PS50022">
    <property type="entry name" value="FA58C_3"/>
    <property type="match status" value="1"/>
</dbReference>
<dbReference type="InterPro" id="IPR012334">
    <property type="entry name" value="Pectin_lyas_fold"/>
</dbReference>
<evidence type="ECO:0000313" key="3">
    <source>
        <dbReference type="Proteomes" id="UP001223144"/>
    </source>
</evidence>
<organism evidence="2 3">
    <name type="scientific">Streptomyces chengmaiensis</name>
    <dbReference type="NCBI Taxonomy" id="3040919"/>
    <lineage>
        <taxon>Bacteria</taxon>
        <taxon>Bacillati</taxon>
        <taxon>Actinomycetota</taxon>
        <taxon>Actinomycetes</taxon>
        <taxon>Kitasatosporales</taxon>
        <taxon>Streptomycetaceae</taxon>
        <taxon>Streptomyces</taxon>
    </lineage>
</organism>
<dbReference type="InterPro" id="IPR011050">
    <property type="entry name" value="Pectin_lyase_fold/virulence"/>
</dbReference>
<dbReference type="PANTHER" id="PTHR36453">
    <property type="entry name" value="SECRETED PROTEIN-RELATED"/>
    <property type="match status" value="1"/>
</dbReference>
<accession>A0ABT6HYK7</accession>
<feature type="non-terminal residue" evidence="2">
    <location>
        <position position="640"/>
    </location>
</feature>